<proteinExistence type="predicted"/>
<keyword evidence="3" id="KW-1185">Reference proteome</keyword>
<feature type="compositionally biased region" description="Low complexity" evidence="1">
    <location>
        <begin position="542"/>
        <end position="560"/>
    </location>
</feature>
<feature type="compositionally biased region" description="Basic and acidic residues" evidence="1">
    <location>
        <begin position="402"/>
        <end position="417"/>
    </location>
</feature>
<reference evidence="2" key="1">
    <citation type="submission" date="2021-06" db="EMBL/GenBank/DDBJ databases">
        <authorList>
            <person name="Kallberg Y."/>
            <person name="Tangrot J."/>
            <person name="Rosling A."/>
        </authorList>
    </citation>
    <scope>NUCLEOTIDE SEQUENCE</scope>
    <source>
        <strain evidence="2">MT106</strain>
    </source>
</reference>
<evidence type="ECO:0000313" key="3">
    <source>
        <dbReference type="Proteomes" id="UP000789831"/>
    </source>
</evidence>
<gene>
    <name evidence="2" type="ORF">AGERDE_LOCUS7325</name>
</gene>
<sequence length="602" mass="68486">MEKQEQADSRPLQNERLKTKTYKSTEIVDVSSDDDLIFMGSKKVTCDIVEETVPANSAPVERSDNTSRGIIKERLIEGRRYHRALNTSIHSTDTTKTTSSSDTNINRISAIANNIASKLQEYNQDKNGVISFPYTFFLQNENAIKDTLNFEREFEKKNDLSVESFKGKIAQNETSRNTTQSDSIIPFSEFKDTNSQNSFDNSNEVTGSIARNSLYKFGKSNILEKSDEGINSNLKLQIFIRQDVQFNSSKQSNNNNIALDAHSDLDDSDDVFVTVPPKINKIHPNRNTAKRGRHFSRKEYFSRVTRGSITKHNNVATTRSLNKEPIFLNDSGNITSQVVLSSISNMKKQKVEPVVEIFVRNQKKLKKDSEQKSNSFENSNLTIPSDDDDIVIESSTTQQKTNSDKTRNQNNKEKATRIELSGSTSSSRNSSVSQFPIRRTRSNTKIIQSTRAIVSSFPLKKMKRKSLFMKPTNVESTDLSDYFNFPIKDELAFSQYCEKSDINRLSGDGFNHYLPTHDTKTPKDQRLKTNHGKDPLWQILESSSDSEQDPSSSDSNNRSNNDTRKKSFNKKNTRVTEPIDFRNMHQVIVLIEENPNILNLIN</sequence>
<evidence type="ECO:0000313" key="2">
    <source>
        <dbReference type="EMBL" id="CAG8564655.1"/>
    </source>
</evidence>
<evidence type="ECO:0000256" key="1">
    <source>
        <dbReference type="SAM" id="MobiDB-lite"/>
    </source>
</evidence>
<accession>A0A9N9BI96</accession>
<feature type="compositionally biased region" description="Low complexity" evidence="1">
    <location>
        <begin position="421"/>
        <end position="433"/>
    </location>
</feature>
<feature type="region of interest" description="Disordered" evidence="1">
    <location>
        <begin position="542"/>
        <end position="571"/>
    </location>
</feature>
<protein>
    <submittedName>
        <fullName evidence="2">12032_t:CDS:1</fullName>
    </submittedName>
</protein>
<name>A0A9N9BI96_9GLOM</name>
<organism evidence="2 3">
    <name type="scientific">Ambispora gerdemannii</name>
    <dbReference type="NCBI Taxonomy" id="144530"/>
    <lineage>
        <taxon>Eukaryota</taxon>
        <taxon>Fungi</taxon>
        <taxon>Fungi incertae sedis</taxon>
        <taxon>Mucoromycota</taxon>
        <taxon>Glomeromycotina</taxon>
        <taxon>Glomeromycetes</taxon>
        <taxon>Archaeosporales</taxon>
        <taxon>Ambisporaceae</taxon>
        <taxon>Ambispora</taxon>
    </lineage>
</organism>
<feature type="compositionally biased region" description="Polar residues" evidence="1">
    <location>
        <begin position="372"/>
        <end position="383"/>
    </location>
</feature>
<dbReference type="OrthoDB" id="10465721at2759"/>
<dbReference type="AlphaFoldDB" id="A0A9N9BI96"/>
<dbReference type="Proteomes" id="UP000789831">
    <property type="component" value="Unassembled WGS sequence"/>
</dbReference>
<comment type="caution">
    <text evidence="2">The sequence shown here is derived from an EMBL/GenBank/DDBJ whole genome shotgun (WGS) entry which is preliminary data.</text>
</comment>
<feature type="region of interest" description="Disordered" evidence="1">
    <location>
        <begin position="363"/>
        <end position="440"/>
    </location>
</feature>
<dbReference type="EMBL" id="CAJVPL010001320">
    <property type="protein sequence ID" value="CAG8564655.1"/>
    <property type="molecule type" value="Genomic_DNA"/>
</dbReference>